<name>A0A1J9R4Q6_9EURO</name>
<dbReference type="STRING" id="1658174.A0A1J9R4Q6"/>
<dbReference type="VEuPathDB" id="FungiDB:ACJ73_06037"/>
<sequence>MAIDDGIFAAGIKQIDDVYSYSVPEYLMGEPLKIKRKSLDQPVFRKVVEGTNGKRTSINEPMTAAQWYRYLVALDIAVGLKYRLTQYVWRRSLIMQSTARHLRRSSGVSVHEAVQRAAHGLLLDADITAPTELPDDLQCLFDNDSTLTELRDKKAEVLEAIKSLGFSNMLTAKGKTPLYDKWKSPKAELNRETIHLHEKLMKMARDRHFRNAATERMDRHLKDTAKENSADRGPPPLPVFQIPERNQLVEIILQRSIRADEDENSRRQRTCRLWTALQRRKEFRHPGKHSKKHLARLQAPKPGSVSIAVAVAIPATRDVPVEVDPLACPFCVADGSLPDGDRLKIWDKLNKVWDHVEKNVHRNELEAYSSGTKQCGLCKMKNVEFVPSSTMGFKRHILDVHNWRFRGYR</sequence>
<evidence type="ECO:0000313" key="1">
    <source>
        <dbReference type="EMBL" id="OJD22613.1"/>
    </source>
</evidence>
<accession>A0A1J9R4Q6</accession>
<evidence type="ECO:0008006" key="3">
    <source>
        <dbReference type="Google" id="ProtNLM"/>
    </source>
</evidence>
<dbReference type="Pfam" id="PF11917">
    <property type="entry name" value="DUF3435"/>
    <property type="match status" value="2"/>
</dbReference>
<evidence type="ECO:0000313" key="2">
    <source>
        <dbReference type="Proteomes" id="UP000242791"/>
    </source>
</evidence>
<dbReference type="AlphaFoldDB" id="A0A1J9R4Q6"/>
<protein>
    <recommendedName>
        <fullName evidence="3">FluG domain-containing protein</fullName>
    </recommendedName>
</protein>
<proteinExistence type="predicted"/>
<gene>
    <name evidence="1" type="ORF">ACJ73_06037</name>
</gene>
<dbReference type="EMBL" id="LGTZ01001008">
    <property type="protein sequence ID" value="OJD22613.1"/>
    <property type="molecule type" value="Genomic_DNA"/>
</dbReference>
<reference evidence="1 2" key="1">
    <citation type="submission" date="2015-08" db="EMBL/GenBank/DDBJ databases">
        <title>Emmonsia species relationships and genome sequence.</title>
        <authorList>
            <person name="Cuomo C.A."/>
            <person name="Schwartz I.S."/>
            <person name="Kenyon C."/>
            <person name="De Hoog G.S."/>
            <person name="Govender N.P."/>
            <person name="Botha A."/>
            <person name="Moreno L."/>
            <person name="De Vries M."/>
            <person name="Munoz J.F."/>
            <person name="Stielow J.B."/>
        </authorList>
    </citation>
    <scope>NUCLEOTIDE SEQUENCE [LARGE SCALE GENOMIC DNA]</scope>
    <source>
        <strain evidence="1 2">EI222</strain>
    </source>
</reference>
<organism evidence="1 2">
    <name type="scientific">Blastomyces percursus</name>
    <dbReference type="NCBI Taxonomy" id="1658174"/>
    <lineage>
        <taxon>Eukaryota</taxon>
        <taxon>Fungi</taxon>
        <taxon>Dikarya</taxon>
        <taxon>Ascomycota</taxon>
        <taxon>Pezizomycotina</taxon>
        <taxon>Eurotiomycetes</taxon>
        <taxon>Eurotiomycetidae</taxon>
        <taxon>Onygenales</taxon>
        <taxon>Ajellomycetaceae</taxon>
        <taxon>Blastomyces</taxon>
    </lineage>
</organism>
<dbReference type="OrthoDB" id="4188324at2759"/>
<dbReference type="PANTHER" id="PTHR37535:SF3">
    <property type="entry name" value="FLUG DOMAIN-CONTAINING PROTEIN"/>
    <property type="match status" value="1"/>
</dbReference>
<dbReference type="PANTHER" id="PTHR37535">
    <property type="entry name" value="FLUG DOMAIN PROTEIN"/>
    <property type="match status" value="1"/>
</dbReference>
<dbReference type="Proteomes" id="UP000242791">
    <property type="component" value="Unassembled WGS sequence"/>
</dbReference>
<keyword evidence="2" id="KW-1185">Reference proteome</keyword>
<comment type="caution">
    <text evidence="1">The sequence shown here is derived from an EMBL/GenBank/DDBJ whole genome shotgun (WGS) entry which is preliminary data.</text>
</comment>
<dbReference type="InterPro" id="IPR021842">
    <property type="entry name" value="DUF3435"/>
</dbReference>